<feature type="transmembrane region" description="Helical" evidence="7">
    <location>
        <begin position="212"/>
        <end position="237"/>
    </location>
</feature>
<keyword evidence="7" id="KW-0472">Membrane</keyword>
<comment type="caution">
    <text evidence="10">The sequence shown here is derived from an EMBL/GenBank/DDBJ whole genome shotgun (WGS) entry which is preliminary data.</text>
</comment>
<evidence type="ECO:0000259" key="8">
    <source>
        <dbReference type="PROSITE" id="PS50839"/>
    </source>
</evidence>
<dbReference type="InterPro" id="IPR036971">
    <property type="entry name" value="PDEase_catalytic_dom_sf"/>
</dbReference>
<dbReference type="CDD" id="cd00077">
    <property type="entry name" value="HDc"/>
    <property type="match status" value="1"/>
</dbReference>
<dbReference type="PANTHER" id="PTHR11347">
    <property type="entry name" value="CYCLIC NUCLEOTIDE PHOSPHODIESTERASE"/>
    <property type="match status" value="1"/>
</dbReference>
<feature type="binding site" evidence="4">
    <location>
        <position position="1060"/>
    </location>
    <ligand>
        <name>AMP</name>
        <dbReference type="ChEBI" id="CHEBI:456215"/>
    </ligand>
</feature>
<feature type="binding site" evidence="4">
    <location>
        <position position="860"/>
    </location>
    <ligand>
        <name>AMP</name>
        <dbReference type="ChEBI" id="CHEBI:456215"/>
    </ligand>
</feature>
<dbReference type="Pfam" id="PF00233">
    <property type="entry name" value="PDEase_I"/>
    <property type="match status" value="1"/>
</dbReference>
<dbReference type="InterPro" id="IPR023088">
    <property type="entry name" value="PDEase"/>
</dbReference>
<feature type="binding site" evidence="5">
    <location>
        <position position="860"/>
    </location>
    <ligand>
        <name>Zn(2+)</name>
        <dbReference type="ChEBI" id="CHEBI:29105"/>
        <label>2</label>
    </ligand>
</feature>
<dbReference type="Proteomes" id="UP000612055">
    <property type="component" value="Unassembled WGS sequence"/>
</dbReference>
<feature type="binding site" evidence="5">
    <location>
        <position position="822"/>
    </location>
    <ligand>
        <name>Zn(2+)</name>
        <dbReference type="ChEBI" id="CHEBI:29105"/>
        <label>1</label>
    </ligand>
</feature>
<reference evidence="10" key="1">
    <citation type="journal article" date="2020" name="bioRxiv">
        <title>Comparative genomics of Chlamydomonas.</title>
        <authorList>
            <person name="Craig R.J."/>
            <person name="Hasan A.R."/>
            <person name="Ness R.W."/>
            <person name="Keightley P.D."/>
        </authorList>
    </citation>
    <scope>NUCLEOTIDE SEQUENCE</scope>
    <source>
        <strain evidence="10">CCAP 11/70</strain>
    </source>
</reference>
<dbReference type="PROSITE" id="PS50839">
    <property type="entry name" value="CHASE"/>
    <property type="match status" value="1"/>
</dbReference>
<dbReference type="GO" id="GO:0004114">
    <property type="term" value="F:3',5'-cyclic-nucleotide phosphodiesterase activity"/>
    <property type="evidence" value="ECO:0007669"/>
    <property type="project" value="InterPro"/>
</dbReference>
<feature type="region of interest" description="Disordered" evidence="6">
    <location>
        <begin position="351"/>
        <end position="407"/>
    </location>
</feature>
<feature type="binding site" evidence="4">
    <location>
        <position position="1009"/>
    </location>
    <ligand>
        <name>AMP</name>
        <dbReference type="ChEBI" id="CHEBI:456215"/>
    </ligand>
</feature>
<feature type="compositionally biased region" description="Pro residues" evidence="6">
    <location>
        <begin position="456"/>
        <end position="466"/>
    </location>
</feature>
<feature type="region of interest" description="Disordered" evidence="6">
    <location>
        <begin position="948"/>
        <end position="988"/>
    </location>
</feature>
<feature type="region of interest" description="Disordered" evidence="6">
    <location>
        <begin position="539"/>
        <end position="562"/>
    </location>
</feature>
<dbReference type="PRINTS" id="PR00387">
    <property type="entry name" value="PDIESTERASE1"/>
</dbReference>
<feature type="region of interest" description="Disordered" evidence="6">
    <location>
        <begin position="1100"/>
        <end position="1139"/>
    </location>
</feature>
<proteinExistence type="predicted"/>
<evidence type="ECO:0000313" key="11">
    <source>
        <dbReference type="Proteomes" id="UP000612055"/>
    </source>
</evidence>
<dbReference type="EMBL" id="JAEHOE010000019">
    <property type="protein sequence ID" value="KAG2496426.1"/>
    <property type="molecule type" value="Genomic_DNA"/>
</dbReference>
<keyword evidence="1 5" id="KW-0479">Metal-binding</keyword>
<feature type="binding site" evidence="4">
    <location>
        <begin position="818"/>
        <end position="822"/>
    </location>
    <ligand>
        <name>AMP</name>
        <dbReference type="ChEBI" id="CHEBI:456215"/>
    </ligand>
</feature>
<feature type="domain" description="PDEase" evidence="9">
    <location>
        <begin position="736"/>
        <end position="1103"/>
    </location>
</feature>
<feature type="binding site" evidence="5">
    <location>
        <position position="860"/>
    </location>
    <ligand>
        <name>Zn(2+)</name>
        <dbReference type="ChEBI" id="CHEBI:29105"/>
        <label>1</label>
    </ligand>
</feature>
<feature type="binding site" evidence="5">
    <location>
        <position position="859"/>
    </location>
    <ligand>
        <name>Zn(2+)</name>
        <dbReference type="ChEBI" id="CHEBI:29105"/>
        <label>1</label>
    </ligand>
</feature>
<evidence type="ECO:0000256" key="3">
    <source>
        <dbReference type="PIRSR" id="PIRSR623088-1"/>
    </source>
</evidence>
<feature type="compositionally biased region" description="Low complexity" evidence="6">
    <location>
        <begin position="965"/>
        <end position="981"/>
    </location>
</feature>
<dbReference type="InterPro" id="IPR002073">
    <property type="entry name" value="PDEase_catalytic_dom"/>
</dbReference>
<gene>
    <name evidence="10" type="ORF">HYH03_005650</name>
</gene>
<feature type="active site" description="Proton donor" evidence="3">
    <location>
        <position position="818"/>
    </location>
</feature>
<evidence type="ECO:0000256" key="7">
    <source>
        <dbReference type="SAM" id="Phobius"/>
    </source>
</evidence>
<dbReference type="GO" id="GO:0007165">
    <property type="term" value="P:signal transduction"/>
    <property type="evidence" value="ECO:0007669"/>
    <property type="project" value="InterPro"/>
</dbReference>
<dbReference type="SUPFAM" id="SSF109604">
    <property type="entry name" value="HD-domain/PDEase-like"/>
    <property type="match status" value="1"/>
</dbReference>
<feature type="region of interest" description="Disordered" evidence="6">
    <location>
        <begin position="616"/>
        <end position="638"/>
    </location>
</feature>
<evidence type="ECO:0000256" key="5">
    <source>
        <dbReference type="PIRSR" id="PIRSR623088-3"/>
    </source>
</evidence>
<feature type="binding site" evidence="5">
    <location>
        <position position="1009"/>
    </location>
    <ligand>
        <name>Zn(2+)</name>
        <dbReference type="ChEBI" id="CHEBI:29105"/>
        <label>1</label>
    </ligand>
</feature>
<keyword evidence="7" id="KW-1133">Transmembrane helix</keyword>
<evidence type="ECO:0000313" key="10">
    <source>
        <dbReference type="EMBL" id="KAG2496426.1"/>
    </source>
</evidence>
<keyword evidence="11" id="KW-1185">Reference proteome</keyword>
<dbReference type="OrthoDB" id="568146at2759"/>
<dbReference type="GO" id="GO:0046872">
    <property type="term" value="F:metal ion binding"/>
    <property type="evidence" value="ECO:0007669"/>
    <property type="project" value="UniProtKB-KW"/>
</dbReference>
<feature type="region of interest" description="Disordered" evidence="6">
    <location>
        <begin position="448"/>
        <end position="481"/>
    </location>
</feature>
<evidence type="ECO:0000256" key="6">
    <source>
        <dbReference type="SAM" id="MobiDB-lite"/>
    </source>
</evidence>
<evidence type="ECO:0000256" key="1">
    <source>
        <dbReference type="ARBA" id="ARBA00022723"/>
    </source>
</evidence>
<dbReference type="PROSITE" id="PS51845">
    <property type="entry name" value="PDEASE_I_2"/>
    <property type="match status" value="1"/>
</dbReference>
<organism evidence="10 11">
    <name type="scientific">Edaphochlamys debaryana</name>
    <dbReference type="NCBI Taxonomy" id="47281"/>
    <lineage>
        <taxon>Eukaryota</taxon>
        <taxon>Viridiplantae</taxon>
        <taxon>Chlorophyta</taxon>
        <taxon>core chlorophytes</taxon>
        <taxon>Chlorophyceae</taxon>
        <taxon>CS clade</taxon>
        <taxon>Chlamydomonadales</taxon>
        <taxon>Chlamydomonadales incertae sedis</taxon>
        <taxon>Edaphochlamys</taxon>
    </lineage>
</organism>
<feature type="domain" description="CHASE" evidence="8">
    <location>
        <begin position="14"/>
        <end position="131"/>
    </location>
</feature>
<name>A0A835Y5K7_9CHLO</name>
<dbReference type="SMART" id="SM00471">
    <property type="entry name" value="HDc"/>
    <property type="match status" value="1"/>
</dbReference>
<dbReference type="AlphaFoldDB" id="A0A835Y5K7"/>
<sequence>MSPPHSLRSIQLAPSGVVRLLEPLQGNEFEMGFDLFAETDPAIAASVRRGVTQRGLSLDGPLPVRGVQPGDPSTGALIVRVALHIQASGPEETFGRPDPIPASCGEPCQYNASTGTLFWGFAASLIFIDEMGRPEWSTASSPLEILAAQGYRYTLTAPPPDGGPGAGVLVASSGAPGEALALHEPVEAAVKLLDVQWILRVGPQHSTWRPAWYGGVMAAVVIVSALGAVLLFCLLVSRHRNRMMLHMLLPRELRHELSPQQAKELGPRHMDAAETPADVLWALLSTLLAGESPDLRDVILLRTVLGQGRDVYRPLNLGIRLRDAELDSDVADALMQQLGDMGASAFWKKGTYGSESSRRGSRPTLVPSAPRTRRNSTTRAPASLSRVSGDATMPCSRQSTDCGGQRRMSYERSSAAVRCRASMQDALSFLLSDEAVMAMHTSGANVIAGSASPGPMRLPPRPPTPGPGGESGLAFSMEHSSLPTGPQVASFTAFATAATAAAAAGAGALPSVAAVPSAGRGSAMARMARGLFRRPSVGAGSGMGAGVGPQTLDAPDPPTLSMRKSLDLSALASPSNSGCPLGVRGRHNSTPGLLLRLGPQSSLKCAERRISNAAGCRTPDATTSHGEAGPTDTDGDAELYPEADIDALTDTANDSVYQTAGTVANGFAAGVRNGGGGTGSRLQSLTAVGSRRGGALLLLSGAAVAVGGACRSPVPGHACSESRLHALLPGDMAPSLLAPPPPALVDEVETLLATAAAPGCWQFDMFALADASGGHALSALGFYLCVKSGLVDRLGLQPVTLARMLRAVEARYNDNPYHNATHAADVLRSLHVLLHGAQLTVHYLDPLGLLGAYLAAIVHDLDHPGLTGDFLVATSAPLALRYNDRSPLESHHAASLYGMLSERPELDALAPLSREQRGTLRKMVIDLVLATDMKQHFATLAHFKAARRPAKGSDPGLPTLASEKAPPTHGGTGPPSTGAAHSTMAPLPPVPLDESERLLSVQLALKVADVGHLGAELAVHKRWLGVLEEEFFRQGDREKALGLTISPLFDRTKQGVSKSQVGFMDFVALPLVRTLVDAFPGARPLQLCFEANYAVWQGQSQHTDPASAEAPQRPHAVEPHAAQPQPHTAVAPPRPSMGGEVAVALAGKGE</sequence>
<evidence type="ECO:0000259" key="9">
    <source>
        <dbReference type="PROSITE" id="PS51845"/>
    </source>
</evidence>
<evidence type="ECO:0008006" key="12">
    <source>
        <dbReference type="Google" id="ProtNLM"/>
    </source>
</evidence>
<evidence type="ECO:0000256" key="4">
    <source>
        <dbReference type="PIRSR" id="PIRSR623088-2"/>
    </source>
</evidence>
<keyword evidence="2" id="KW-0378">Hydrolase</keyword>
<dbReference type="InterPro" id="IPR003607">
    <property type="entry name" value="HD/PDEase_dom"/>
</dbReference>
<protein>
    <recommendedName>
        <fullName evidence="12">Phosphodiesterase</fullName>
    </recommendedName>
</protein>
<dbReference type="Gene3D" id="1.10.1300.10">
    <property type="entry name" value="3'5'-cyclic nucleotide phosphodiesterase, catalytic domain"/>
    <property type="match status" value="1"/>
</dbReference>
<evidence type="ECO:0000256" key="2">
    <source>
        <dbReference type="ARBA" id="ARBA00022801"/>
    </source>
</evidence>
<dbReference type="InterPro" id="IPR006189">
    <property type="entry name" value="CHASE_dom"/>
</dbReference>
<accession>A0A835Y5K7</accession>
<keyword evidence="7" id="KW-0812">Transmembrane</keyword>